<dbReference type="HAMAP" id="MF_00772">
    <property type="entry name" value="OGT"/>
    <property type="match status" value="1"/>
</dbReference>
<dbReference type="Gene3D" id="3.30.160.70">
    <property type="entry name" value="Methylated DNA-protein cysteine methyltransferase domain"/>
    <property type="match status" value="1"/>
</dbReference>
<dbReference type="InterPro" id="IPR036631">
    <property type="entry name" value="MGMT_N_sf"/>
</dbReference>
<evidence type="ECO:0000313" key="13">
    <source>
        <dbReference type="Proteomes" id="UP000824160"/>
    </source>
</evidence>
<reference evidence="12" key="1">
    <citation type="submission" date="2020-10" db="EMBL/GenBank/DDBJ databases">
        <authorList>
            <person name="Gilroy R."/>
        </authorList>
    </citation>
    <scope>NUCLEOTIDE SEQUENCE</scope>
    <source>
        <strain evidence="12">ChiBcec7-5410</strain>
    </source>
</reference>
<dbReference type="Proteomes" id="UP000824160">
    <property type="component" value="Unassembled WGS sequence"/>
</dbReference>
<dbReference type="PROSITE" id="PS00374">
    <property type="entry name" value="MGMT"/>
    <property type="match status" value="1"/>
</dbReference>
<dbReference type="InterPro" id="IPR023546">
    <property type="entry name" value="MGMT"/>
</dbReference>
<dbReference type="InterPro" id="IPR001497">
    <property type="entry name" value="MethylDNA_cys_MeTrfase_AS"/>
</dbReference>
<name>A0A9D1H7Y1_9FIRM</name>
<proteinExistence type="inferred from homology"/>
<dbReference type="FunFam" id="1.10.10.10:FF:000214">
    <property type="entry name" value="Methylated-DNA--protein-cysteine methyltransferase"/>
    <property type="match status" value="1"/>
</dbReference>
<feature type="domain" description="Methylguanine DNA methyltransferase ribonuclease-like" evidence="11">
    <location>
        <begin position="6"/>
        <end position="69"/>
    </location>
</feature>
<reference evidence="12" key="2">
    <citation type="journal article" date="2021" name="PeerJ">
        <title>Extensive microbial diversity within the chicken gut microbiome revealed by metagenomics and culture.</title>
        <authorList>
            <person name="Gilroy R."/>
            <person name="Ravi A."/>
            <person name="Getino M."/>
            <person name="Pursley I."/>
            <person name="Horton D.L."/>
            <person name="Alikhan N.F."/>
            <person name="Baker D."/>
            <person name="Gharbi K."/>
            <person name="Hall N."/>
            <person name="Watson M."/>
            <person name="Adriaenssens E.M."/>
            <person name="Foster-Nyarko E."/>
            <person name="Jarju S."/>
            <person name="Secka A."/>
            <person name="Antonio M."/>
            <person name="Oren A."/>
            <person name="Chaudhuri R.R."/>
            <person name="La Ragione R."/>
            <person name="Hildebrand F."/>
            <person name="Pallen M.J."/>
        </authorList>
    </citation>
    <scope>NUCLEOTIDE SEQUENCE</scope>
    <source>
        <strain evidence="12">ChiBcec7-5410</strain>
    </source>
</reference>
<sequence length="169" mass="18691">MYQTIIYSSPIGSLLLAAEKEQLKGLWIEGQKYWAATLPDCREQRETPLLTAASRWLDSYFAGERPDPNLISLAPSGSAFRQLVWNILLEIPYGKVVTYRDIARKAAQQLGRQSMSAQAVGGAVGHNPISIIIPCHRVIGSDHSLTGYAGGLEKKRWLLELEGADIEQI</sequence>
<dbReference type="Pfam" id="PF02870">
    <property type="entry name" value="Methyltransf_1N"/>
    <property type="match status" value="1"/>
</dbReference>
<comment type="caution">
    <text evidence="12">The sequence shown here is derived from an EMBL/GenBank/DDBJ whole genome shotgun (WGS) entry which is preliminary data.</text>
</comment>
<dbReference type="GO" id="GO:0005737">
    <property type="term" value="C:cytoplasm"/>
    <property type="evidence" value="ECO:0007669"/>
    <property type="project" value="UniProtKB-SubCell"/>
</dbReference>
<evidence type="ECO:0000256" key="1">
    <source>
        <dbReference type="ARBA" id="ARBA00001286"/>
    </source>
</evidence>
<organism evidence="12 13">
    <name type="scientific">Candidatus Faecivivens stercoripullorum</name>
    <dbReference type="NCBI Taxonomy" id="2840805"/>
    <lineage>
        <taxon>Bacteria</taxon>
        <taxon>Bacillati</taxon>
        <taxon>Bacillota</taxon>
        <taxon>Clostridia</taxon>
        <taxon>Eubacteriales</taxon>
        <taxon>Oscillospiraceae</taxon>
        <taxon>Oscillospiraceae incertae sedis</taxon>
        <taxon>Candidatus Faecivivens</taxon>
    </lineage>
</organism>
<dbReference type="CDD" id="cd06445">
    <property type="entry name" value="ATase"/>
    <property type="match status" value="1"/>
</dbReference>
<keyword evidence="7 9" id="KW-0234">DNA repair</keyword>
<comment type="subcellular location">
    <subcellularLocation>
        <location evidence="9">Cytoplasm</location>
    </subcellularLocation>
</comment>
<dbReference type="InterPro" id="IPR036217">
    <property type="entry name" value="MethylDNA_cys_MeTrfase_DNAb"/>
</dbReference>
<evidence type="ECO:0000259" key="11">
    <source>
        <dbReference type="Pfam" id="PF02870"/>
    </source>
</evidence>
<comment type="catalytic activity">
    <reaction evidence="1 9">
        <text>a 4-O-methyl-thymidine in DNA + L-cysteinyl-[protein] = a thymidine in DNA + S-methyl-L-cysteinyl-[protein]</text>
        <dbReference type="Rhea" id="RHEA:53428"/>
        <dbReference type="Rhea" id="RHEA-COMP:10131"/>
        <dbReference type="Rhea" id="RHEA-COMP:10132"/>
        <dbReference type="Rhea" id="RHEA-COMP:13555"/>
        <dbReference type="Rhea" id="RHEA-COMP:13556"/>
        <dbReference type="ChEBI" id="CHEBI:29950"/>
        <dbReference type="ChEBI" id="CHEBI:82612"/>
        <dbReference type="ChEBI" id="CHEBI:137386"/>
        <dbReference type="ChEBI" id="CHEBI:137387"/>
        <dbReference type="EC" id="2.1.1.63"/>
    </reaction>
</comment>
<dbReference type="NCBIfam" id="TIGR00589">
    <property type="entry name" value="ogt"/>
    <property type="match status" value="1"/>
</dbReference>
<feature type="domain" description="Methylated-DNA-[protein]-cysteine S-methyltransferase DNA binding" evidence="10">
    <location>
        <begin position="79"/>
        <end position="164"/>
    </location>
</feature>
<dbReference type="SUPFAM" id="SSF53155">
    <property type="entry name" value="Methylated DNA-protein cysteine methyltransferase domain"/>
    <property type="match status" value="1"/>
</dbReference>
<dbReference type="AlphaFoldDB" id="A0A9D1H7Y1"/>
<evidence type="ECO:0000256" key="7">
    <source>
        <dbReference type="ARBA" id="ARBA00023204"/>
    </source>
</evidence>
<dbReference type="PANTHER" id="PTHR10815:SF5">
    <property type="entry name" value="METHYLATED-DNA--PROTEIN-CYSTEINE METHYLTRANSFERASE"/>
    <property type="match status" value="1"/>
</dbReference>
<keyword evidence="5 9" id="KW-0808">Transferase</keyword>
<evidence type="ECO:0000256" key="9">
    <source>
        <dbReference type="HAMAP-Rule" id="MF_00772"/>
    </source>
</evidence>
<dbReference type="GO" id="GO:0006307">
    <property type="term" value="P:DNA alkylation repair"/>
    <property type="evidence" value="ECO:0007669"/>
    <property type="project" value="UniProtKB-UniRule"/>
</dbReference>
<protein>
    <recommendedName>
        <fullName evidence="9">Methylated-DNA--protein-cysteine methyltransferase</fullName>
        <ecNumber evidence="9">2.1.1.63</ecNumber>
    </recommendedName>
    <alternativeName>
        <fullName evidence="9">6-O-methylguanine-DNA methyltransferase</fullName>
        <shortName evidence="9">MGMT</shortName>
    </alternativeName>
    <alternativeName>
        <fullName evidence="9">O-6-methylguanine-DNA-alkyltransferase</fullName>
    </alternativeName>
</protein>
<evidence type="ECO:0000256" key="2">
    <source>
        <dbReference type="ARBA" id="ARBA00008711"/>
    </source>
</evidence>
<dbReference type="Pfam" id="PF01035">
    <property type="entry name" value="DNA_binding_1"/>
    <property type="match status" value="1"/>
</dbReference>
<dbReference type="Gene3D" id="1.10.10.10">
    <property type="entry name" value="Winged helix-like DNA-binding domain superfamily/Winged helix DNA-binding domain"/>
    <property type="match status" value="1"/>
</dbReference>
<evidence type="ECO:0000256" key="4">
    <source>
        <dbReference type="ARBA" id="ARBA00022603"/>
    </source>
</evidence>
<evidence type="ECO:0000313" key="12">
    <source>
        <dbReference type="EMBL" id="HIT95151.1"/>
    </source>
</evidence>
<gene>
    <name evidence="12" type="ORF">IAC43_08185</name>
</gene>
<evidence type="ECO:0000256" key="5">
    <source>
        <dbReference type="ARBA" id="ARBA00022679"/>
    </source>
</evidence>
<keyword evidence="6 9" id="KW-0227">DNA damage</keyword>
<dbReference type="EMBL" id="DVLW01000226">
    <property type="protein sequence ID" value="HIT95151.1"/>
    <property type="molecule type" value="Genomic_DNA"/>
</dbReference>
<dbReference type="GO" id="GO:0003908">
    <property type="term" value="F:methylated-DNA-[protein]-cysteine S-methyltransferase activity"/>
    <property type="evidence" value="ECO:0007669"/>
    <property type="project" value="UniProtKB-UniRule"/>
</dbReference>
<evidence type="ECO:0000256" key="3">
    <source>
        <dbReference type="ARBA" id="ARBA00022490"/>
    </source>
</evidence>
<dbReference type="InterPro" id="IPR008332">
    <property type="entry name" value="MethylG_MeTrfase_N"/>
</dbReference>
<evidence type="ECO:0000259" key="10">
    <source>
        <dbReference type="Pfam" id="PF01035"/>
    </source>
</evidence>
<dbReference type="SUPFAM" id="SSF46767">
    <property type="entry name" value="Methylated DNA-protein cysteine methyltransferase, C-terminal domain"/>
    <property type="match status" value="1"/>
</dbReference>
<comment type="function">
    <text evidence="9">Involved in the cellular defense against the biological effects of O6-methylguanine (O6-MeG) and O4-methylthymine (O4-MeT) in DNA. Repairs the methylated nucleobase in DNA by stoichiometrically transferring the methyl group to a cysteine residue in the enzyme. This is a suicide reaction: the enzyme is irreversibly inactivated.</text>
</comment>
<comment type="miscellaneous">
    <text evidence="9">This enzyme catalyzes only one turnover and therefore is not strictly catalytic. According to one definition, an enzyme is a biocatalyst that acts repeatedly and over many reaction cycles.</text>
</comment>
<dbReference type="EC" id="2.1.1.63" evidence="9"/>
<dbReference type="InterPro" id="IPR014048">
    <property type="entry name" value="MethylDNA_cys_MeTrfase_DNA-bd"/>
</dbReference>
<comment type="catalytic activity">
    <reaction evidence="8 9">
        <text>a 6-O-methyl-2'-deoxyguanosine in DNA + L-cysteinyl-[protein] = S-methyl-L-cysteinyl-[protein] + a 2'-deoxyguanosine in DNA</text>
        <dbReference type="Rhea" id="RHEA:24000"/>
        <dbReference type="Rhea" id="RHEA-COMP:10131"/>
        <dbReference type="Rhea" id="RHEA-COMP:10132"/>
        <dbReference type="Rhea" id="RHEA-COMP:11367"/>
        <dbReference type="Rhea" id="RHEA-COMP:11368"/>
        <dbReference type="ChEBI" id="CHEBI:29950"/>
        <dbReference type="ChEBI" id="CHEBI:82612"/>
        <dbReference type="ChEBI" id="CHEBI:85445"/>
        <dbReference type="ChEBI" id="CHEBI:85448"/>
        <dbReference type="EC" id="2.1.1.63"/>
    </reaction>
</comment>
<evidence type="ECO:0000256" key="6">
    <source>
        <dbReference type="ARBA" id="ARBA00022763"/>
    </source>
</evidence>
<dbReference type="PANTHER" id="PTHR10815">
    <property type="entry name" value="METHYLATED-DNA--PROTEIN-CYSTEINE METHYLTRANSFERASE"/>
    <property type="match status" value="1"/>
</dbReference>
<keyword evidence="4 9" id="KW-0489">Methyltransferase</keyword>
<dbReference type="InterPro" id="IPR036388">
    <property type="entry name" value="WH-like_DNA-bd_sf"/>
</dbReference>
<evidence type="ECO:0000256" key="8">
    <source>
        <dbReference type="ARBA" id="ARBA00049348"/>
    </source>
</evidence>
<accession>A0A9D1H7Y1</accession>
<comment type="similarity">
    <text evidence="2 9">Belongs to the MGMT family.</text>
</comment>
<feature type="active site" description="Nucleophile; methyl group acceptor" evidence="9">
    <location>
        <position position="135"/>
    </location>
</feature>
<keyword evidence="3 9" id="KW-0963">Cytoplasm</keyword>
<dbReference type="GO" id="GO:0032259">
    <property type="term" value="P:methylation"/>
    <property type="evidence" value="ECO:0007669"/>
    <property type="project" value="UniProtKB-KW"/>
</dbReference>